<feature type="transmembrane region" description="Helical" evidence="7">
    <location>
        <begin position="139"/>
        <end position="157"/>
    </location>
</feature>
<keyword evidence="10" id="KW-1185">Reference proteome</keyword>
<keyword evidence="5 7" id="KW-1133">Transmembrane helix</keyword>
<name>A0A916YXZ1_9BACL</name>
<sequence>MRKPFAFQSFLVTILTALSFIMLAPLIHILSVSLSSPLYAQAKQVYFWPKGLQFAVYKKIISMDEMWRAMGVSVYITIVGTLITLALTSMFAYALSRTSMPGRTWIMRLIVLTFILPAPLIPGFLLVKSLHMLDTLWSLMIPGATSAFYVIIMRTFFRNVSSELFDAAKIDGCGEAGIYFRVVLPLSTAVIATIGLFHAVYQWNTYFSALIFIRDKTLYPLQVLLQNLVAKKGLNNFMGEVQFELNMPVTPEMMNAGIIIFATVPILIVYPFLQRYFVKGAMLGSLKE</sequence>
<dbReference type="EMBL" id="BMHP01000002">
    <property type="protein sequence ID" value="GGD66648.1"/>
    <property type="molecule type" value="Genomic_DNA"/>
</dbReference>
<protein>
    <submittedName>
        <fullName evidence="9">ABC transporter permease protein YtcP</fullName>
    </submittedName>
</protein>
<dbReference type="SUPFAM" id="SSF161098">
    <property type="entry name" value="MetI-like"/>
    <property type="match status" value="1"/>
</dbReference>
<reference evidence="9" key="2">
    <citation type="submission" date="2020-09" db="EMBL/GenBank/DDBJ databases">
        <authorList>
            <person name="Sun Q."/>
            <person name="Zhou Y."/>
        </authorList>
    </citation>
    <scope>NUCLEOTIDE SEQUENCE</scope>
    <source>
        <strain evidence="9">CGMCC 1.15178</strain>
    </source>
</reference>
<dbReference type="Pfam" id="PF00528">
    <property type="entry name" value="BPD_transp_1"/>
    <property type="match status" value="1"/>
</dbReference>
<evidence type="ECO:0000256" key="6">
    <source>
        <dbReference type="ARBA" id="ARBA00023136"/>
    </source>
</evidence>
<dbReference type="CDD" id="cd06261">
    <property type="entry name" value="TM_PBP2"/>
    <property type="match status" value="1"/>
</dbReference>
<comment type="similarity">
    <text evidence="7">Belongs to the binding-protein-dependent transport system permease family.</text>
</comment>
<feature type="transmembrane region" description="Helical" evidence="7">
    <location>
        <begin position="66"/>
        <end position="93"/>
    </location>
</feature>
<evidence type="ECO:0000259" key="8">
    <source>
        <dbReference type="PROSITE" id="PS50928"/>
    </source>
</evidence>
<dbReference type="GO" id="GO:0005886">
    <property type="term" value="C:plasma membrane"/>
    <property type="evidence" value="ECO:0007669"/>
    <property type="project" value="UniProtKB-SubCell"/>
</dbReference>
<dbReference type="AlphaFoldDB" id="A0A916YXZ1"/>
<dbReference type="PROSITE" id="PS50928">
    <property type="entry name" value="ABC_TM1"/>
    <property type="match status" value="1"/>
</dbReference>
<gene>
    <name evidence="9" type="primary">ytcP</name>
    <name evidence="9" type="ORF">GCM10010911_25500</name>
</gene>
<reference evidence="9" key="1">
    <citation type="journal article" date="2014" name="Int. J. Syst. Evol. Microbiol.">
        <title>Complete genome sequence of Corynebacterium casei LMG S-19264T (=DSM 44701T), isolated from a smear-ripened cheese.</title>
        <authorList>
            <consortium name="US DOE Joint Genome Institute (JGI-PGF)"/>
            <person name="Walter F."/>
            <person name="Albersmeier A."/>
            <person name="Kalinowski J."/>
            <person name="Ruckert C."/>
        </authorList>
    </citation>
    <scope>NUCLEOTIDE SEQUENCE</scope>
    <source>
        <strain evidence="9">CGMCC 1.15178</strain>
    </source>
</reference>
<feature type="domain" description="ABC transmembrane type-1" evidence="8">
    <location>
        <begin position="70"/>
        <end position="271"/>
    </location>
</feature>
<dbReference type="Proteomes" id="UP000612456">
    <property type="component" value="Unassembled WGS sequence"/>
</dbReference>
<comment type="subcellular location">
    <subcellularLocation>
        <location evidence="1 7">Cell membrane</location>
        <topology evidence="1 7">Multi-pass membrane protein</topology>
    </subcellularLocation>
</comment>
<dbReference type="PANTHER" id="PTHR43744:SF9">
    <property type="entry name" value="POLYGALACTURONAN_RHAMNOGALACTURONAN TRANSPORT SYSTEM PERMEASE PROTEIN YTCP"/>
    <property type="match status" value="1"/>
</dbReference>
<dbReference type="Gene3D" id="1.10.3720.10">
    <property type="entry name" value="MetI-like"/>
    <property type="match status" value="1"/>
</dbReference>
<evidence type="ECO:0000256" key="5">
    <source>
        <dbReference type="ARBA" id="ARBA00022989"/>
    </source>
</evidence>
<evidence type="ECO:0000256" key="2">
    <source>
        <dbReference type="ARBA" id="ARBA00022448"/>
    </source>
</evidence>
<dbReference type="InterPro" id="IPR035906">
    <property type="entry name" value="MetI-like_sf"/>
</dbReference>
<evidence type="ECO:0000256" key="3">
    <source>
        <dbReference type="ARBA" id="ARBA00022475"/>
    </source>
</evidence>
<proteinExistence type="inferred from homology"/>
<dbReference type="InterPro" id="IPR000515">
    <property type="entry name" value="MetI-like"/>
</dbReference>
<dbReference type="PANTHER" id="PTHR43744">
    <property type="entry name" value="ABC TRANSPORTER PERMEASE PROTEIN MG189-RELATED-RELATED"/>
    <property type="match status" value="1"/>
</dbReference>
<keyword evidence="6 7" id="KW-0472">Membrane</keyword>
<evidence type="ECO:0000256" key="4">
    <source>
        <dbReference type="ARBA" id="ARBA00022692"/>
    </source>
</evidence>
<feature type="transmembrane region" description="Helical" evidence="7">
    <location>
        <begin position="253"/>
        <end position="273"/>
    </location>
</feature>
<organism evidence="9 10">
    <name type="scientific">Paenibacillus nasutitermitis</name>
    <dbReference type="NCBI Taxonomy" id="1652958"/>
    <lineage>
        <taxon>Bacteria</taxon>
        <taxon>Bacillati</taxon>
        <taxon>Bacillota</taxon>
        <taxon>Bacilli</taxon>
        <taxon>Bacillales</taxon>
        <taxon>Paenibacillaceae</taxon>
        <taxon>Paenibacillus</taxon>
    </lineage>
</organism>
<keyword evidence="4 7" id="KW-0812">Transmembrane</keyword>
<dbReference type="GO" id="GO:0055085">
    <property type="term" value="P:transmembrane transport"/>
    <property type="evidence" value="ECO:0007669"/>
    <property type="project" value="InterPro"/>
</dbReference>
<feature type="transmembrane region" description="Helical" evidence="7">
    <location>
        <begin position="105"/>
        <end position="127"/>
    </location>
</feature>
<accession>A0A916YXZ1</accession>
<feature type="transmembrane region" description="Helical" evidence="7">
    <location>
        <begin position="178"/>
        <end position="201"/>
    </location>
</feature>
<dbReference type="RefSeq" id="WP_188992343.1">
    <property type="nucleotide sequence ID" value="NZ_BMHP01000002.1"/>
</dbReference>
<keyword evidence="3" id="KW-1003">Cell membrane</keyword>
<evidence type="ECO:0000313" key="10">
    <source>
        <dbReference type="Proteomes" id="UP000612456"/>
    </source>
</evidence>
<keyword evidence="2 7" id="KW-0813">Transport</keyword>
<comment type="caution">
    <text evidence="9">The sequence shown here is derived from an EMBL/GenBank/DDBJ whole genome shotgun (WGS) entry which is preliminary data.</text>
</comment>
<evidence type="ECO:0000313" key="9">
    <source>
        <dbReference type="EMBL" id="GGD66648.1"/>
    </source>
</evidence>
<evidence type="ECO:0000256" key="7">
    <source>
        <dbReference type="RuleBase" id="RU363032"/>
    </source>
</evidence>
<evidence type="ECO:0000256" key="1">
    <source>
        <dbReference type="ARBA" id="ARBA00004651"/>
    </source>
</evidence>